<dbReference type="EMBL" id="QPKB01000001">
    <property type="protein sequence ID" value="RWR73516.1"/>
    <property type="molecule type" value="Genomic_DNA"/>
</dbReference>
<evidence type="ECO:0000256" key="1">
    <source>
        <dbReference type="SAM" id="MobiDB-lite"/>
    </source>
</evidence>
<dbReference type="OrthoDB" id="267517at2759"/>
<accession>A0A443N4S1</accession>
<evidence type="ECO:0000259" key="2">
    <source>
        <dbReference type="PROSITE" id="PS51787"/>
    </source>
</evidence>
<dbReference type="CDD" id="cd15777">
    <property type="entry name" value="CRBN_C_like"/>
    <property type="match status" value="1"/>
</dbReference>
<dbReference type="AlphaFoldDB" id="A0A443N4S1"/>
<feature type="domain" description="Lon N-terminal" evidence="2">
    <location>
        <begin position="160"/>
        <end position="513"/>
    </location>
</feature>
<evidence type="ECO:0000313" key="4">
    <source>
        <dbReference type="EMBL" id="RWR73516.1"/>
    </source>
</evidence>
<dbReference type="UniPathway" id="UPA00143"/>
<gene>
    <name evidence="4" type="ORF">CKAN_00180200</name>
</gene>
<dbReference type="SUPFAM" id="SSF88697">
    <property type="entry name" value="PUA domain-like"/>
    <property type="match status" value="1"/>
</dbReference>
<dbReference type="FunFam" id="2.170.150.20:FF:000007">
    <property type="entry name" value="Protein cereblon"/>
    <property type="match status" value="1"/>
</dbReference>
<dbReference type="Gene3D" id="2.30.130.40">
    <property type="entry name" value="LON domain-like"/>
    <property type="match status" value="1"/>
</dbReference>
<dbReference type="InterPro" id="IPR046336">
    <property type="entry name" value="Lon_prtase_N_sf"/>
</dbReference>
<sequence>MVLQLRIDDTKRQTQLSRRLTTSVSVVLRHLFLILKQQRSSCNNSTSRFSISIQPYILASPKSLSLSLSVCLDFPSISLEMSNERIPESERRQIEHIRELESEELQVEEVDDSSSDGDHRDDGGFTYITYLDSLLADSCGIRVTRDGLPSSDGGGTILSLPMFYLQGIVLFPEGIIPLTVLQPRFIAAAKKAMKQVDYVCTVGVVCVYKRPSDTAFRLATMGTTAEIRQYQQMEDGSVYVAIYGQQRFRLRRLWVDGEGVPWAEVQIVQEDRPLRMPKEAFGQLASVSNIRNCGYSHAVLSAAALAKSQRSKDDDFMWEYCSSTSTDSDHPITDMKMQRCPLDFCDCYGNTDESMSSDNEQNCVLGHMSERSHPCNSESECQPHIHDTTSESDDGSGLESAKESVQGREAIREWKKVAAVGSKWLHRAPRSFWPHWVYRMYDSYFLSWRLADMWSDMFREEIDIYGVVNTPDILSFQIARQIPLPVFYKQELLEIVGVTNRLRREIELLEQYNLIRCKTCLAVFAKRADMMDKHDGPLGAYAQLHDYVHEIMILQIANGLTLIGSPVEKDNWFPGYAWTTAACVKCESSMGWFFTATKKLQPKSFFGIRYSQIADAWGRR</sequence>
<protein>
    <submittedName>
        <fullName evidence="4">Peptidase S16</fullName>
    </submittedName>
</protein>
<dbReference type="GO" id="GO:0016567">
    <property type="term" value="P:protein ubiquitination"/>
    <property type="evidence" value="ECO:0007669"/>
    <property type="project" value="UniProtKB-UniPathway"/>
</dbReference>
<feature type="domain" description="CULT" evidence="3">
    <location>
        <begin position="512"/>
        <end position="617"/>
    </location>
</feature>
<name>A0A443N4S1_9MAGN</name>
<dbReference type="SMART" id="SM00464">
    <property type="entry name" value="LON"/>
    <property type="match status" value="1"/>
</dbReference>
<dbReference type="Proteomes" id="UP000283530">
    <property type="component" value="Unassembled WGS sequence"/>
</dbReference>
<dbReference type="InterPro" id="IPR003111">
    <property type="entry name" value="Lon_prtase_N"/>
</dbReference>
<dbReference type="InterPro" id="IPR015947">
    <property type="entry name" value="PUA-like_sf"/>
</dbReference>
<keyword evidence="5" id="KW-1185">Reference proteome</keyword>
<dbReference type="PROSITE" id="PS51787">
    <property type="entry name" value="LON_N"/>
    <property type="match status" value="1"/>
</dbReference>
<dbReference type="PANTHER" id="PTHR46732">
    <property type="entry name" value="ATP-DEPENDENT PROTEASE LA (LON) DOMAIN PROTEIN"/>
    <property type="match status" value="1"/>
</dbReference>
<organism evidence="4 5">
    <name type="scientific">Cinnamomum micranthum f. kanehirae</name>
    <dbReference type="NCBI Taxonomy" id="337451"/>
    <lineage>
        <taxon>Eukaryota</taxon>
        <taxon>Viridiplantae</taxon>
        <taxon>Streptophyta</taxon>
        <taxon>Embryophyta</taxon>
        <taxon>Tracheophyta</taxon>
        <taxon>Spermatophyta</taxon>
        <taxon>Magnoliopsida</taxon>
        <taxon>Magnoliidae</taxon>
        <taxon>Laurales</taxon>
        <taxon>Lauraceae</taxon>
        <taxon>Cinnamomum</taxon>
    </lineage>
</organism>
<evidence type="ECO:0000313" key="5">
    <source>
        <dbReference type="Proteomes" id="UP000283530"/>
    </source>
</evidence>
<dbReference type="Gene3D" id="1.20.58.1480">
    <property type="match status" value="1"/>
</dbReference>
<proteinExistence type="predicted"/>
<dbReference type="PROSITE" id="PS51788">
    <property type="entry name" value="CULT"/>
    <property type="match status" value="1"/>
</dbReference>
<dbReference type="Pfam" id="PF02190">
    <property type="entry name" value="LON_substr_bdg"/>
    <property type="match status" value="1"/>
</dbReference>
<evidence type="ECO:0000259" key="3">
    <source>
        <dbReference type="PROSITE" id="PS51788"/>
    </source>
</evidence>
<feature type="region of interest" description="Disordered" evidence="1">
    <location>
        <begin position="374"/>
        <end position="402"/>
    </location>
</feature>
<dbReference type="InterPro" id="IPR034750">
    <property type="entry name" value="CULT"/>
</dbReference>
<reference evidence="4 5" key="1">
    <citation type="journal article" date="2019" name="Nat. Plants">
        <title>Stout camphor tree genome fills gaps in understanding of flowering plant genome evolution.</title>
        <authorList>
            <person name="Chaw S.M."/>
            <person name="Liu Y.C."/>
            <person name="Wu Y.W."/>
            <person name="Wang H.Y."/>
            <person name="Lin C.I."/>
            <person name="Wu C.S."/>
            <person name="Ke H.M."/>
            <person name="Chang L.Y."/>
            <person name="Hsu C.Y."/>
            <person name="Yang H.T."/>
            <person name="Sudianto E."/>
            <person name="Hsu M.H."/>
            <person name="Wu K.P."/>
            <person name="Wang L.N."/>
            <person name="Leebens-Mack J.H."/>
            <person name="Tsai I.J."/>
        </authorList>
    </citation>
    <scope>NUCLEOTIDE SEQUENCE [LARGE SCALE GENOMIC DNA]</scope>
    <source>
        <strain evidence="5">cv. Chaw 1501</strain>
        <tissue evidence="4">Young leaves</tissue>
    </source>
</reference>
<comment type="caution">
    <text evidence="4">The sequence shown here is derived from an EMBL/GenBank/DDBJ whole genome shotgun (WGS) entry which is preliminary data.</text>
</comment>
<dbReference type="STRING" id="337451.A0A443N4S1"/>
<dbReference type="PANTHER" id="PTHR46732:SF8">
    <property type="entry name" value="ATP-DEPENDENT PROTEASE LA (LON) DOMAIN PROTEIN"/>
    <property type="match status" value="1"/>
</dbReference>
<dbReference type="Gene3D" id="2.170.150.20">
    <property type="entry name" value="Peptide methionine sulfoxide reductase"/>
    <property type="match status" value="1"/>
</dbReference>